<organism evidence="7 8">
    <name type="scientific">Hucho hucho</name>
    <name type="common">huchen</name>
    <dbReference type="NCBI Taxonomy" id="62062"/>
    <lineage>
        <taxon>Eukaryota</taxon>
        <taxon>Metazoa</taxon>
        <taxon>Chordata</taxon>
        <taxon>Craniata</taxon>
        <taxon>Vertebrata</taxon>
        <taxon>Euteleostomi</taxon>
        <taxon>Actinopterygii</taxon>
        <taxon>Neopterygii</taxon>
        <taxon>Teleostei</taxon>
        <taxon>Protacanthopterygii</taxon>
        <taxon>Salmoniformes</taxon>
        <taxon>Salmonidae</taxon>
        <taxon>Salmoninae</taxon>
        <taxon>Hucho</taxon>
    </lineage>
</organism>
<dbReference type="GO" id="GO:0004222">
    <property type="term" value="F:metalloendopeptidase activity"/>
    <property type="evidence" value="ECO:0007669"/>
    <property type="project" value="TreeGrafter"/>
</dbReference>
<keyword evidence="8" id="KW-1185">Reference proteome</keyword>
<dbReference type="STRING" id="62062.ENSHHUP00000003024"/>
<dbReference type="InterPro" id="IPR050439">
    <property type="entry name" value="ADAMTS_ADAMTS-like"/>
</dbReference>
<sequence length="88" mass="9640">MCSERRKCILAEDNGLNLAFTIAHEMGHKSKASSCLLQTDPLSLNSVILPFKHPGMTYTVDEQCQILFGTTASHCQNMQVREALGNGS</sequence>
<dbReference type="Ensembl" id="ENSHHUT00000003130.1">
    <property type="protein sequence ID" value="ENSHHUP00000003024.1"/>
    <property type="gene ID" value="ENSHHUG00000001925.1"/>
</dbReference>
<dbReference type="Gene3D" id="3.40.1620.60">
    <property type="match status" value="1"/>
</dbReference>
<dbReference type="GeneTree" id="ENSGT00940000161018"/>
<evidence type="ECO:0000313" key="7">
    <source>
        <dbReference type="Ensembl" id="ENSHHUP00000003024.1"/>
    </source>
</evidence>
<dbReference type="GO" id="GO:0006508">
    <property type="term" value="P:proteolysis"/>
    <property type="evidence" value="ECO:0007669"/>
    <property type="project" value="TreeGrafter"/>
</dbReference>
<keyword evidence="3" id="KW-0862">Zinc</keyword>
<dbReference type="Gene3D" id="3.40.390.10">
    <property type="entry name" value="Collagenase (Catalytic Domain)"/>
    <property type="match status" value="1"/>
</dbReference>
<dbReference type="Proteomes" id="UP000314982">
    <property type="component" value="Unassembled WGS sequence"/>
</dbReference>
<accession>A0A4W5JT92</accession>
<dbReference type="GO" id="GO:0046872">
    <property type="term" value="F:metal ion binding"/>
    <property type="evidence" value="ECO:0007669"/>
    <property type="project" value="UniProtKB-KW"/>
</dbReference>
<dbReference type="AlphaFoldDB" id="A0A4W5JT92"/>
<name>A0A4W5JT92_9TELE</name>
<evidence type="ECO:0000256" key="4">
    <source>
        <dbReference type="ARBA" id="ARBA00023157"/>
    </source>
</evidence>
<evidence type="ECO:0000256" key="3">
    <source>
        <dbReference type="ARBA" id="ARBA00022833"/>
    </source>
</evidence>
<reference evidence="8" key="1">
    <citation type="submission" date="2018-06" db="EMBL/GenBank/DDBJ databases">
        <title>Genome assembly of Danube salmon.</title>
        <authorList>
            <person name="Macqueen D.J."/>
            <person name="Gundappa M.K."/>
        </authorList>
    </citation>
    <scope>NUCLEOTIDE SEQUENCE [LARGE SCALE GENOMIC DNA]</scope>
</reference>
<dbReference type="InterPro" id="IPR041645">
    <property type="entry name" value="ADAMTS_CR_2"/>
</dbReference>
<dbReference type="GO" id="GO:0031012">
    <property type="term" value="C:extracellular matrix"/>
    <property type="evidence" value="ECO:0007669"/>
    <property type="project" value="TreeGrafter"/>
</dbReference>
<dbReference type="PANTHER" id="PTHR13723:SF197">
    <property type="entry name" value="A DISINTEGRIN AND METALLOPROTEINASE WITH THROMBOSPONDIN MOTIFS 19"/>
    <property type="match status" value="1"/>
</dbReference>
<evidence type="ECO:0000259" key="6">
    <source>
        <dbReference type="Pfam" id="PF17771"/>
    </source>
</evidence>
<reference evidence="7" key="3">
    <citation type="submission" date="2025-09" db="UniProtKB">
        <authorList>
            <consortium name="Ensembl"/>
        </authorList>
    </citation>
    <scope>IDENTIFICATION</scope>
</reference>
<evidence type="ECO:0000313" key="8">
    <source>
        <dbReference type="Proteomes" id="UP000314982"/>
    </source>
</evidence>
<feature type="domain" description="ADAMTS cysteine-rich" evidence="6">
    <location>
        <begin position="54"/>
        <end position="79"/>
    </location>
</feature>
<evidence type="ECO:0000256" key="1">
    <source>
        <dbReference type="ARBA" id="ARBA00022723"/>
    </source>
</evidence>
<keyword evidence="5" id="KW-0325">Glycoprotein</keyword>
<reference evidence="7" key="2">
    <citation type="submission" date="2025-08" db="UniProtKB">
        <authorList>
            <consortium name="Ensembl"/>
        </authorList>
    </citation>
    <scope>IDENTIFICATION</scope>
</reference>
<proteinExistence type="predicted"/>
<protein>
    <recommendedName>
        <fullName evidence="6">ADAMTS cysteine-rich domain-containing protein</fullName>
    </recommendedName>
</protein>
<dbReference type="GO" id="GO:0030198">
    <property type="term" value="P:extracellular matrix organization"/>
    <property type="evidence" value="ECO:0007669"/>
    <property type="project" value="TreeGrafter"/>
</dbReference>
<dbReference type="InterPro" id="IPR024079">
    <property type="entry name" value="MetalloPept_cat_dom_sf"/>
</dbReference>
<dbReference type="Pfam" id="PF17771">
    <property type="entry name" value="ADAMTS_CR_2"/>
    <property type="match status" value="1"/>
</dbReference>
<keyword evidence="4" id="KW-1015">Disulfide bond</keyword>
<dbReference type="SUPFAM" id="SSF55486">
    <property type="entry name" value="Metalloproteases ('zincins'), catalytic domain"/>
    <property type="match status" value="1"/>
</dbReference>
<keyword evidence="1" id="KW-0479">Metal-binding</keyword>
<dbReference type="PANTHER" id="PTHR13723">
    <property type="entry name" value="ADAMTS A DISINTEGRIN AND METALLOPROTEASE WITH THROMBOSPONDIN MOTIFS PROTEASE"/>
    <property type="match status" value="1"/>
</dbReference>
<evidence type="ECO:0000256" key="5">
    <source>
        <dbReference type="ARBA" id="ARBA00023180"/>
    </source>
</evidence>
<keyword evidence="2" id="KW-0378">Hydrolase</keyword>
<evidence type="ECO:0000256" key="2">
    <source>
        <dbReference type="ARBA" id="ARBA00022801"/>
    </source>
</evidence>